<proteinExistence type="inferred from homology"/>
<dbReference type="RefSeq" id="WP_127487394.1">
    <property type="nucleotide sequence ID" value="NZ_CP022572.1"/>
</dbReference>
<evidence type="ECO:0000313" key="7">
    <source>
        <dbReference type="Proteomes" id="UP000282892"/>
    </source>
</evidence>
<dbReference type="Proteomes" id="UP000282892">
    <property type="component" value="Chromosome"/>
</dbReference>
<dbReference type="PROSITE" id="PS51257">
    <property type="entry name" value="PROKAR_LIPOPROTEIN"/>
    <property type="match status" value="1"/>
</dbReference>
<dbReference type="GO" id="GO:0042597">
    <property type="term" value="C:periplasmic space"/>
    <property type="evidence" value="ECO:0007669"/>
    <property type="project" value="UniProtKB-SubCell"/>
</dbReference>
<reference evidence="6 7" key="1">
    <citation type="submission" date="2017-07" db="EMBL/GenBank/DDBJ databases">
        <title>The complete genome sequence of Bacillus mesonae strain H20-5, an efficient strain improving plant abiotic stress resistance.</title>
        <authorList>
            <person name="Kim S.Y."/>
            <person name="Song H."/>
            <person name="Sang M.K."/>
            <person name="Weon H.-Y."/>
            <person name="Song J."/>
        </authorList>
    </citation>
    <scope>NUCLEOTIDE SEQUENCE [LARGE SCALE GENOMIC DNA]</scope>
    <source>
        <strain evidence="6 7">H20-5</strain>
    </source>
</reference>
<dbReference type="KEGG" id="nmk:CHR53_15830"/>
<keyword evidence="7" id="KW-1185">Reference proteome</keyword>
<dbReference type="PANTHER" id="PTHR30024">
    <property type="entry name" value="ALIPHATIC SULFONATES-BINDING PROTEIN-RELATED"/>
    <property type="match status" value="1"/>
</dbReference>
<organism evidence="6 7">
    <name type="scientific">Neobacillus mesonae</name>
    <dbReference type="NCBI Taxonomy" id="1193713"/>
    <lineage>
        <taxon>Bacteria</taxon>
        <taxon>Bacillati</taxon>
        <taxon>Bacillota</taxon>
        <taxon>Bacilli</taxon>
        <taxon>Bacillales</taxon>
        <taxon>Bacillaceae</taxon>
        <taxon>Neobacillus</taxon>
    </lineage>
</organism>
<dbReference type="Gene3D" id="3.40.190.10">
    <property type="entry name" value="Periplasmic binding protein-like II"/>
    <property type="match status" value="2"/>
</dbReference>
<dbReference type="OrthoDB" id="9815602at2"/>
<feature type="signal peptide" evidence="4">
    <location>
        <begin position="1"/>
        <end position="23"/>
    </location>
</feature>
<dbReference type="SUPFAM" id="SSF53850">
    <property type="entry name" value="Periplasmic binding protein-like II"/>
    <property type="match status" value="1"/>
</dbReference>
<feature type="domain" description="SsuA/THI5-like" evidence="5">
    <location>
        <begin position="50"/>
        <end position="277"/>
    </location>
</feature>
<protein>
    <recommendedName>
        <fullName evidence="5">SsuA/THI5-like domain-containing protein</fullName>
    </recommendedName>
</protein>
<dbReference type="PANTHER" id="PTHR30024:SF47">
    <property type="entry name" value="TAURINE-BINDING PERIPLASMIC PROTEIN"/>
    <property type="match status" value="1"/>
</dbReference>
<evidence type="ECO:0000256" key="1">
    <source>
        <dbReference type="ARBA" id="ARBA00004418"/>
    </source>
</evidence>
<evidence type="ECO:0000256" key="4">
    <source>
        <dbReference type="SAM" id="SignalP"/>
    </source>
</evidence>
<evidence type="ECO:0000256" key="2">
    <source>
        <dbReference type="ARBA" id="ARBA00010742"/>
    </source>
</evidence>
<evidence type="ECO:0000259" key="5">
    <source>
        <dbReference type="Pfam" id="PF09084"/>
    </source>
</evidence>
<dbReference type="Pfam" id="PF09084">
    <property type="entry name" value="NMT1"/>
    <property type="match status" value="1"/>
</dbReference>
<sequence length="342" mass="36853">MRRVKTFAAGLLTSMLLLSACSAEKSSNEAGKKGKAEKITIAQSSSSLLFTPIYVAQEKGFFKEEGLDVEVTIAGGSTNVLSAVVGGGAEVGATGLSVVMDVNSKGQDVQAFASLINQYASNVVIRKDVAQKLSVTEDSSIDEKIKALKGLSIGITQPGGGSDRLVRHLLKTQNLNPDKDATIVPLGKAEAILPAFTNNQIQAFVFSSPTSEQAITSDEGILLLNLSKGEIKELDGFTHSTLLTKKDFIKKNPETIQKMTNAIAKAEKFISENKEEAKEVVRKSFDKLDKVTFDAAFENNFEAFARTPVITKSGYEMNVKFEGVNAPFEKVVNNEFAEKSNQ</sequence>
<dbReference type="EMBL" id="CP022572">
    <property type="protein sequence ID" value="AZU62616.1"/>
    <property type="molecule type" value="Genomic_DNA"/>
</dbReference>
<name>A0A3Q9QT15_9BACI</name>
<dbReference type="STRING" id="1193713.GCA_001636315_05590"/>
<dbReference type="AlphaFoldDB" id="A0A3Q9QT15"/>
<evidence type="ECO:0000313" key="6">
    <source>
        <dbReference type="EMBL" id="AZU62616.1"/>
    </source>
</evidence>
<accession>A0A3Q9QT15</accession>
<comment type="similarity">
    <text evidence="2">Belongs to the bacterial solute-binding protein SsuA/TauA family.</text>
</comment>
<dbReference type="InterPro" id="IPR015168">
    <property type="entry name" value="SsuA/THI5"/>
</dbReference>
<keyword evidence="3 4" id="KW-0732">Signal</keyword>
<comment type="subcellular location">
    <subcellularLocation>
        <location evidence="1">Periplasm</location>
    </subcellularLocation>
</comment>
<evidence type="ECO:0000256" key="3">
    <source>
        <dbReference type="ARBA" id="ARBA00022729"/>
    </source>
</evidence>
<gene>
    <name evidence="6" type="ORF">CHR53_15830</name>
</gene>
<feature type="chain" id="PRO_5038553305" description="SsuA/THI5-like domain-containing protein" evidence="4">
    <location>
        <begin position="24"/>
        <end position="342"/>
    </location>
</feature>